<comment type="caution">
    <text evidence="7">The sequence shown here is derived from an EMBL/GenBank/DDBJ whole genome shotgun (WGS) entry which is preliminary data.</text>
</comment>
<keyword evidence="5 6" id="KW-0472">Membrane</keyword>
<keyword evidence="8" id="KW-1185">Reference proteome</keyword>
<evidence type="ECO:0000256" key="5">
    <source>
        <dbReference type="ARBA" id="ARBA00023136"/>
    </source>
</evidence>
<evidence type="ECO:0000256" key="2">
    <source>
        <dbReference type="ARBA" id="ARBA00007590"/>
    </source>
</evidence>
<gene>
    <name evidence="7" type="ORF">HHK36_031962</name>
</gene>
<dbReference type="InterPro" id="IPR005349">
    <property type="entry name" value="TMEM14"/>
</dbReference>
<evidence type="ECO:0000256" key="6">
    <source>
        <dbReference type="SAM" id="Phobius"/>
    </source>
</evidence>
<sequence>MHDFCFAIPYGLILMTGGVLGYAKKGSTASLAGGLGTGFLLLLAGFLSLKAFKKGRNSYLAMILETGKPVFGYRGMVYAQSS</sequence>
<evidence type="ECO:0000256" key="4">
    <source>
        <dbReference type="ARBA" id="ARBA00022989"/>
    </source>
</evidence>
<dbReference type="GO" id="GO:0015245">
    <property type="term" value="F:fatty acid transmembrane transporter activity"/>
    <property type="evidence" value="ECO:0007669"/>
    <property type="project" value="TreeGrafter"/>
</dbReference>
<dbReference type="Proteomes" id="UP000655225">
    <property type="component" value="Unassembled WGS sequence"/>
</dbReference>
<evidence type="ECO:0000256" key="3">
    <source>
        <dbReference type="ARBA" id="ARBA00022692"/>
    </source>
</evidence>
<dbReference type="Pfam" id="PF03647">
    <property type="entry name" value="Tmemb_14"/>
    <property type="match status" value="1"/>
</dbReference>
<dbReference type="EMBL" id="JABCRI010000339">
    <property type="protein sequence ID" value="KAF8370010.1"/>
    <property type="molecule type" value="Genomic_DNA"/>
</dbReference>
<dbReference type="PANTHER" id="PTHR12668:SF5">
    <property type="entry name" value="PROTEIN FATTY ACID EXPORT 5-RELATED"/>
    <property type="match status" value="1"/>
</dbReference>
<proteinExistence type="inferred from homology"/>
<evidence type="ECO:0000313" key="8">
    <source>
        <dbReference type="Proteomes" id="UP000655225"/>
    </source>
</evidence>
<protein>
    <recommendedName>
        <fullName evidence="9">Transmembrane protein 14C</fullName>
    </recommendedName>
</protein>
<dbReference type="GO" id="GO:0009706">
    <property type="term" value="C:chloroplast inner membrane"/>
    <property type="evidence" value="ECO:0007669"/>
    <property type="project" value="TreeGrafter"/>
</dbReference>
<dbReference type="PANTHER" id="PTHR12668">
    <property type="entry name" value="TRANSMEMBRANE PROTEIN 14, 15"/>
    <property type="match status" value="1"/>
</dbReference>
<organism evidence="7 8">
    <name type="scientific">Tetracentron sinense</name>
    <name type="common">Spur-leaf</name>
    <dbReference type="NCBI Taxonomy" id="13715"/>
    <lineage>
        <taxon>Eukaryota</taxon>
        <taxon>Viridiplantae</taxon>
        <taxon>Streptophyta</taxon>
        <taxon>Embryophyta</taxon>
        <taxon>Tracheophyta</taxon>
        <taxon>Spermatophyta</taxon>
        <taxon>Magnoliopsida</taxon>
        <taxon>Trochodendrales</taxon>
        <taxon>Trochodendraceae</taxon>
        <taxon>Tetracentron</taxon>
    </lineage>
</organism>
<dbReference type="InterPro" id="IPR044890">
    <property type="entry name" value="TMEM14_sf"/>
</dbReference>
<feature type="transmembrane region" description="Helical" evidence="6">
    <location>
        <begin position="31"/>
        <end position="52"/>
    </location>
</feature>
<evidence type="ECO:0008006" key="9">
    <source>
        <dbReference type="Google" id="ProtNLM"/>
    </source>
</evidence>
<accession>A0A834YAB3</accession>
<evidence type="ECO:0000313" key="7">
    <source>
        <dbReference type="EMBL" id="KAF8370010.1"/>
    </source>
</evidence>
<keyword evidence="4 6" id="KW-1133">Transmembrane helix</keyword>
<name>A0A834YAB3_TETSI</name>
<comment type="subcellular location">
    <subcellularLocation>
        <location evidence="1">Membrane</location>
    </subcellularLocation>
</comment>
<dbReference type="Gene3D" id="1.10.10.1740">
    <property type="entry name" value="Transmembrane protein 14-like"/>
    <property type="match status" value="1"/>
</dbReference>
<evidence type="ECO:0000256" key="1">
    <source>
        <dbReference type="ARBA" id="ARBA00004370"/>
    </source>
</evidence>
<comment type="similarity">
    <text evidence="2">Belongs to the TMEM14 family.</text>
</comment>
<reference evidence="7 8" key="1">
    <citation type="submission" date="2020-04" db="EMBL/GenBank/DDBJ databases">
        <title>Plant Genome Project.</title>
        <authorList>
            <person name="Zhang R.-G."/>
        </authorList>
    </citation>
    <scope>NUCLEOTIDE SEQUENCE [LARGE SCALE GENOMIC DNA]</scope>
    <source>
        <strain evidence="7">YNK0</strain>
        <tissue evidence="7">Leaf</tissue>
    </source>
</reference>
<keyword evidence="3 6" id="KW-0812">Transmembrane</keyword>
<dbReference type="AlphaFoldDB" id="A0A834YAB3"/>